<evidence type="ECO:0008006" key="4">
    <source>
        <dbReference type="Google" id="ProtNLM"/>
    </source>
</evidence>
<keyword evidence="1" id="KW-0812">Transmembrane</keyword>
<organism evidence="2 3">
    <name type="scientific">Sphingomonas kyeonggiensis</name>
    <dbReference type="NCBI Taxonomy" id="1268553"/>
    <lineage>
        <taxon>Bacteria</taxon>
        <taxon>Pseudomonadati</taxon>
        <taxon>Pseudomonadota</taxon>
        <taxon>Alphaproteobacteria</taxon>
        <taxon>Sphingomonadales</taxon>
        <taxon>Sphingomonadaceae</taxon>
        <taxon>Sphingomonas</taxon>
    </lineage>
</organism>
<gene>
    <name evidence="2" type="ORF">HNP52_001337</name>
</gene>
<dbReference type="Pfam" id="PF11162">
    <property type="entry name" value="DUF2946"/>
    <property type="match status" value="1"/>
</dbReference>
<feature type="transmembrane region" description="Helical" evidence="1">
    <location>
        <begin position="101"/>
        <end position="121"/>
    </location>
</feature>
<keyword evidence="1" id="KW-1133">Transmembrane helix</keyword>
<comment type="caution">
    <text evidence="2">The sequence shown here is derived from an EMBL/GenBank/DDBJ whole genome shotgun (WGS) entry which is preliminary data.</text>
</comment>
<keyword evidence="3" id="KW-1185">Reference proteome</keyword>
<accession>A0A7W7JZJ0</accession>
<evidence type="ECO:0000256" key="1">
    <source>
        <dbReference type="SAM" id="Phobius"/>
    </source>
</evidence>
<name>A0A7W7JZJ0_9SPHN</name>
<protein>
    <recommendedName>
        <fullName evidence="4">DUF2946 domain-containing protein</fullName>
    </recommendedName>
</protein>
<keyword evidence="1" id="KW-0472">Membrane</keyword>
<dbReference type="RefSeq" id="WP_184164177.1">
    <property type="nucleotide sequence ID" value="NZ_JACHLN010000001.1"/>
</dbReference>
<dbReference type="AlphaFoldDB" id="A0A7W7JZJ0"/>
<sequence length="139" mass="14938">MSLRYQRSAWARGGDRLAGLRALWAAMLLLTLLAFGWQSFATQTHRHFGQAGVSLGLSVQQLGGTRVEKGGQAPADTPDNCPICQEIAHGGAYLLPAPIAFQPPAALAAWFAVTLLLALALRQQSHAWRSRAPPLRSKA</sequence>
<reference evidence="2 3" key="1">
    <citation type="submission" date="2020-08" db="EMBL/GenBank/DDBJ databases">
        <title>Functional genomics of gut bacteria from endangered species of beetles.</title>
        <authorList>
            <person name="Carlos-Shanley C."/>
        </authorList>
    </citation>
    <scope>NUCLEOTIDE SEQUENCE [LARGE SCALE GENOMIC DNA]</scope>
    <source>
        <strain evidence="2 3">S00224</strain>
    </source>
</reference>
<evidence type="ECO:0000313" key="3">
    <source>
        <dbReference type="Proteomes" id="UP000575241"/>
    </source>
</evidence>
<evidence type="ECO:0000313" key="2">
    <source>
        <dbReference type="EMBL" id="MBB4838286.1"/>
    </source>
</evidence>
<dbReference type="InterPro" id="IPR021333">
    <property type="entry name" value="DUF2946"/>
</dbReference>
<dbReference type="Proteomes" id="UP000575241">
    <property type="component" value="Unassembled WGS sequence"/>
</dbReference>
<proteinExistence type="predicted"/>
<dbReference type="EMBL" id="JACHLN010000001">
    <property type="protein sequence ID" value="MBB4838286.1"/>
    <property type="molecule type" value="Genomic_DNA"/>
</dbReference>